<dbReference type="EMBL" id="AAUJ02000001">
    <property type="protein sequence ID" value="EED67091.1"/>
    <property type="molecule type" value="Genomic_DNA"/>
</dbReference>
<evidence type="ECO:0000256" key="1">
    <source>
        <dbReference type="SAM" id="SignalP"/>
    </source>
</evidence>
<protein>
    <recommendedName>
        <fullName evidence="4">Carboxypeptidase regulatory-like domain-containing protein</fullName>
    </recommendedName>
</protein>
<comment type="caution">
    <text evidence="2">The sequence shown here is derived from an EMBL/GenBank/DDBJ whole genome shotgun (WGS) entry which is preliminary data.</text>
</comment>
<organism evidence="2 3">
    <name type="scientific">Comamonas testosteroni (strain DSM 14576 / KF-1)</name>
    <name type="common">Pseudomonas testosteroni</name>
    <dbReference type="NCBI Taxonomy" id="399795"/>
    <lineage>
        <taxon>Bacteria</taxon>
        <taxon>Pseudomonadati</taxon>
        <taxon>Pseudomonadota</taxon>
        <taxon>Betaproteobacteria</taxon>
        <taxon>Burkholderiales</taxon>
        <taxon>Comamonadaceae</taxon>
        <taxon>Comamonas</taxon>
    </lineage>
</organism>
<gene>
    <name evidence="2" type="ORF">CtesDRAFT_PD2037</name>
</gene>
<name>B7WQU6_COMTK</name>
<dbReference type="OrthoDB" id="10016241at2"/>
<evidence type="ECO:0000313" key="2">
    <source>
        <dbReference type="EMBL" id="EED67091.1"/>
    </source>
</evidence>
<proteinExistence type="predicted"/>
<accession>B7WQU6</accession>
<keyword evidence="1" id="KW-0732">Signal</keyword>
<evidence type="ECO:0008006" key="4">
    <source>
        <dbReference type="Google" id="ProtNLM"/>
    </source>
</evidence>
<feature type="chain" id="PRO_5002863333" description="Carboxypeptidase regulatory-like domain-containing protein" evidence="1">
    <location>
        <begin position="22"/>
        <end position="283"/>
    </location>
</feature>
<dbReference type="AlphaFoldDB" id="B7WQU6"/>
<dbReference type="PROSITE" id="PS51257">
    <property type="entry name" value="PROKAR_LIPOPROTEIN"/>
    <property type="match status" value="1"/>
</dbReference>
<sequence precursor="true">MKFTQLPLLSVFLIASTLACAQGSPVIVVQKYERTSSSIVVEGVANIIPPGTKMWATVISIDGKPLDRDRHTMKTVENIFVANDRSFKATIKRYGSLDAYSFPDGKYRIEFFAMFNQMWQTKEVALAAGIKLNNQGYEVSSEPTALPKSPDLPYDTVLGERSRQLRAIRTIDIRRMAGEASEYKTKSIRIDILDINAAKKPVRSIPATDMLHREVSRKVGRLKPTEAVSLVCVGPFTNGFGYLANDLYFSGGTPNREFVTAFATTLSDLCRQQEDRFNSRNKH</sequence>
<dbReference type="RefSeq" id="WP_003054440.1">
    <property type="nucleotide sequence ID" value="NZ_AAUJ02000001.1"/>
</dbReference>
<reference evidence="2 3" key="1">
    <citation type="journal article" date="2004" name="Appl. Environ. Microbiol.">
        <title>Mineralization of individual congeners of linear alkylbenzenesulfonate by defined pairs of heterotrophic bacteria.</title>
        <authorList>
            <person name="Schleheck D."/>
            <person name="Knepper T.P."/>
            <person name="Fischer K."/>
            <person name="Cook A.M."/>
        </authorList>
    </citation>
    <scope>NUCLEOTIDE SEQUENCE [LARGE SCALE GENOMIC DNA]</scope>
    <source>
        <strain evidence="3">DSM 14576 / KF-1</strain>
    </source>
</reference>
<feature type="signal peptide" evidence="1">
    <location>
        <begin position="1"/>
        <end position="21"/>
    </location>
</feature>
<dbReference type="Proteomes" id="UP000003039">
    <property type="component" value="Unassembled WGS sequence"/>
</dbReference>
<evidence type="ECO:0000313" key="3">
    <source>
        <dbReference type="Proteomes" id="UP000003039"/>
    </source>
</evidence>